<evidence type="ECO:0000313" key="2">
    <source>
        <dbReference type="Proteomes" id="UP000253951"/>
    </source>
</evidence>
<dbReference type="KEGG" id="fat:DVK85_01255"/>
<dbReference type="RefSeq" id="WP_114676692.1">
    <property type="nucleotide sequence ID" value="NZ_CP031188.1"/>
</dbReference>
<accession>A0A345H8L9</accession>
<gene>
    <name evidence="1" type="ORF">DVK85_01255</name>
</gene>
<sequence length="92" mass="10066">MEEITIQNEIATLEAKNRAIAMKTGAFSAAGSTVGVLIARNKKLGFWGKVGFFVAGGTLARLPMAFLYSEELTQNTTRIEQLQQQLEVMNNS</sequence>
<name>A0A345H8L9_9FLAO</name>
<dbReference type="Proteomes" id="UP000253951">
    <property type="component" value="Chromosome"/>
</dbReference>
<keyword evidence="2" id="KW-1185">Reference proteome</keyword>
<dbReference type="EMBL" id="CP031188">
    <property type="protein sequence ID" value="AXG72929.1"/>
    <property type="molecule type" value="Genomic_DNA"/>
</dbReference>
<proteinExistence type="predicted"/>
<evidence type="ECO:0000313" key="1">
    <source>
        <dbReference type="EMBL" id="AXG72929.1"/>
    </source>
</evidence>
<protein>
    <submittedName>
        <fullName evidence="1">Uncharacterized protein</fullName>
    </submittedName>
</protein>
<organism evidence="1 2">
    <name type="scientific">Flavobacterium arcticum</name>
    <dbReference type="NCBI Taxonomy" id="1784713"/>
    <lineage>
        <taxon>Bacteria</taxon>
        <taxon>Pseudomonadati</taxon>
        <taxon>Bacteroidota</taxon>
        <taxon>Flavobacteriia</taxon>
        <taxon>Flavobacteriales</taxon>
        <taxon>Flavobacteriaceae</taxon>
        <taxon>Flavobacterium</taxon>
    </lineage>
</organism>
<reference evidence="1 2" key="1">
    <citation type="submission" date="2018-07" db="EMBL/GenBank/DDBJ databases">
        <title>Complete genome sequence of Flavobacterium arcticum type strain SM1502T.</title>
        <authorList>
            <person name="Li Y."/>
            <person name="Li D.-D."/>
        </authorList>
    </citation>
    <scope>NUCLEOTIDE SEQUENCE [LARGE SCALE GENOMIC DNA]</scope>
    <source>
        <strain evidence="1 2">SM1502</strain>
    </source>
</reference>
<dbReference type="AlphaFoldDB" id="A0A345H8L9"/>